<gene>
    <name evidence="3" type="ORF">TSOC_005403</name>
</gene>
<protein>
    <submittedName>
        <fullName evidence="3">BTB/POZ domain-containing protein KCTD17</fullName>
    </submittedName>
</protein>
<feature type="region of interest" description="Disordered" evidence="1">
    <location>
        <begin position="314"/>
        <end position="335"/>
    </location>
</feature>
<dbReference type="CDD" id="cd18316">
    <property type="entry name" value="BTB_POZ_KCTD-like"/>
    <property type="match status" value="1"/>
</dbReference>
<keyword evidence="4" id="KW-1185">Reference proteome</keyword>
<reference evidence="3 4" key="1">
    <citation type="journal article" date="2017" name="Mol. Biol. Evol.">
        <title>The 4-celled Tetrabaena socialis nuclear genome reveals the essential components for genetic control of cell number at the origin of multicellularity in the volvocine lineage.</title>
        <authorList>
            <person name="Featherston J."/>
            <person name="Arakaki Y."/>
            <person name="Hanschen E.R."/>
            <person name="Ferris P.J."/>
            <person name="Michod R.E."/>
            <person name="Olson B.J.S.C."/>
            <person name="Nozaki H."/>
            <person name="Durand P.M."/>
        </authorList>
    </citation>
    <scope>NUCLEOTIDE SEQUENCE [LARGE SCALE GENOMIC DNA]</scope>
    <source>
        <strain evidence="3 4">NIES-571</strain>
    </source>
</reference>
<feature type="region of interest" description="Disordered" evidence="1">
    <location>
        <begin position="182"/>
        <end position="245"/>
    </location>
</feature>
<evidence type="ECO:0000259" key="2">
    <source>
        <dbReference type="Pfam" id="PF02214"/>
    </source>
</evidence>
<dbReference type="PANTHER" id="PTHR11145">
    <property type="entry name" value="BTB/POZ DOMAIN-CONTAINING ADAPTER FOR CUL3-MEDIATED RHOA DEGRADATION PROTEIN FAMILY MEMBER"/>
    <property type="match status" value="1"/>
</dbReference>
<comment type="caution">
    <text evidence="3">The sequence shown here is derived from an EMBL/GenBank/DDBJ whole genome shotgun (WGS) entry which is preliminary data.</text>
</comment>
<dbReference type="Gene3D" id="3.30.710.10">
    <property type="entry name" value="Potassium Channel Kv1.1, Chain A"/>
    <property type="match status" value="1"/>
</dbReference>
<proteinExistence type="predicted"/>
<dbReference type="OrthoDB" id="2414723at2759"/>
<dbReference type="SUPFAM" id="SSF54695">
    <property type="entry name" value="POZ domain"/>
    <property type="match status" value="1"/>
</dbReference>
<feature type="compositionally biased region" description="Gly residues" evidence="1">
    <location>
        <begin position="221"/>
        <end position="245"/>
    </location>
</feature>
<dbReference type="Proteomes" id="UP000236333">
    <property type="component" value="Unassembled WGS sequence"/>
</dbReference>
<dbReference type="Pfam" id="PF02214">
    <property type="entry name" value="BTB_2"/>
    <property type="match status" value="1"/>
</dbReference>
<evidence type="ECO:0000313" key="4">
    <source>
        <dbReference type="Proteomes" id="UP000236333"/>
    </source>
</evidence>
<feature type="region of interest" description="Disordered" evidence="1">
    <location>
        <begin position="147"/>
        <end position="169"/>
    </location>
</feature>
<accession>A0A2J8A6G2</accession>
<dbReference type="GO" id="GO:0051260">
    <property type="term" value="P:protein homooligomerization"/>
    <property type="evidence" value="ECO:0007669"/>
    <property type="project" value="InterPro"/>
</dbReference>
<dbReference type="AlphaFoldDB" id="A0A2J8A6G2"/>
<dbReference type="InterPro" id="IPR003131">
    <property type="entry name" value="T1-type_BTB"/>
</dbReference>
<evidence type="ECO:0000256" key="1">
    <source>
        <dbReference type="SAM" id="MobiDB-lite"/>
    </source>
</evidence>
<dbReference type="InterPro" id="IPR045068">
    <property type="entry name" value="BACURD1-3"/>
</dbReference>
<feature type="compositionally biased region" description="Low complexity" evidence="1">
    <location>
        <begin position="160"/>
        <end position="169"/>
    </location>
</feature>
<dbReference type="InterPro" id="IPR011333">
    <property type="entry name" value="SKP1/BTB/POZ_sf"/>
</dbReference>
<sequence length="355" mass="37161">MNDSFSVVSFNVGGQQFTTAKETLLKEGNSRLALVARGVLSSIKDPSGAILVDRDPKYFQSILNFLRDGWCLLPGSAQERRELLQEVRFYQLSGFEGWLRTQEVLADAGGYNAQEYVAMESPRPRIYHPGQQMGTIPFSPYATMGPYASPGGTSGPPGSPHASAAAGAQAWLPSGGTASAATFSGLSPQHHQHFGHTLGMGATLGRTSPARSTAPPSTAPPGGGGMTGNWGGGGGGGAGGSGRQGGVIASLREAFLTATGPQRPAAHVAAYSLPSGPEDGSASWTSKYLRGNEGLRELVNTLLELAFVAPHSSRSFSRRTHGGSSSSWQREVVHRAQPRGRRLSTLVALEGHVHS</sequence>
<feature type="domain" description="Potassium channel tetramerisation-type BTB" evidence="2">
    <location>
        <begin position="8"/>
        <end position="93"/>
    </location>
</feature>
<dbReference type="PANTHER" id="PTHR11145:SF19">
    <property type="entry name" value="BTB DOMAIN-CONTAINING PROTEIN-RELATED"/>
    <property type="match status" value="1"/>
</dbReference>
<organism evidence="3 4">
    <name type="scientific">Tetrabaena socialis</name>
    <dbReference type="NCBI Taxonomy" id="47790"/>
    <lineage>
        <taxon>Eukaryota</taxon>
        <taxon>Viridiplantae</taxon>
        <taxon>Chlorophyta</taxon>
        <taxon>core chlorophytes</taxon>
        <taxon>Chlorophyceae</taxon>
        <taxon>CS clade</taxon>
        <taxon>Chlamydomonadales</taxon>
        <taxon>Tetrabaenaceae</taxon>
        <taxon>Tetrabaena</taxon>
    </lineage>
</organism>
<dbReference type="EMBL" id="PGGS01000146">
    <property type="protein sequence ID" value="PNH08087.1"/>
    <property type="molecule type" value="Genomic_DNA"/>
</dbReference>
<feature type="compositionally biased region" description="Low complexity" evidence="1">
    <location>
        <begin position="206"/>
        <end position="216"/>
    </location>
</feature>
<evidence type="ECO:0000313" key="3">
    <source>
        <dbReference type="EMBL" id="PNH08087.1"/>
    </source>
</evidence>
<name>A0A2J8A6G2_9CHLO</name>